<sequence>MKVQPIARVWYKGDQKQVQHACPTPLIALINRDNGAGVPDVGELLNYDADNVQHRYKPQAQPLRLIIPRLHLYVAD</sequence>
<keyword evidence="2" id="KW-0235">DNA replication</keyword>
<gene>
    <name evidence="4" type="primary">tus_2</name>
    <name evidence="4" type="ORF">NCTC8179_03679</name>
</gene>
<evidence type="ECO:0000256" key="3">
    <source>
        <dbReference type="ARBA" id="ARBA00023125"/>
    </source>
</evidence>
<dbReference type="SUPFAM" id="SSF56596">
    <property type="entry name" value="Replication terminator protein (Tus)"/>
    <property type="match status" value="1"/>
</dbReference>
<dbReference type="GO" id="GO:0003677">
    <property type="term" value="F:DNA binding"/>
    <property type="evidence" value="ECO:0007669"/>
    <property type="project" value="UniProtKB-KW"/>
</dbReference>
<dbReference type="InterPro" id="IPR036381">
    <property type="entry name" value="Tus_dom1"/>
</dbReference>
<dbReference type="InterPro" id="IPR036384">
    <property type="entry name" value="Tus_sf"/>
</dbReference>
<dbReference type="GO" id="GO:0006274">
    <property type="term" value="P:DNA replication termination"/>
    <property type="evidence" value="ECO:0007669"/>
    <property type="project" value="InterPro"/>
</dbReference>
<dbReference type="GO" id="GO:0005737">
    <property type="term" value="C:cytoplasm"/>
    <property type="evidence" value="ECO:0007669"/>
    <property type="project" value="InterPro"/>
</dbReference>
<organism evidence="4 5">
    <name type="scientific">Escherichia coli</name>
    <dbReference type="NCBI Taxonomy" id="562"/>
    <lineage>
        <taxon>Bacteria</taxon>
        <taxon>Pseudomonadati</taxon>
        <taxon>Pseudomonadota</taxon>
        <taxon>Gammaproteobacteria</taxon>
        <taxon>Enterobacterales</taxon>
        <taxon>Enterobacteriaceae</taxon>
        <taxon>Escherichia</taxon>
    </lineage>
</organism>
<evidence type="ECO:0000313" key="4">
    <source>
        <dbReference type="EMBL" id="STK88484.1"/>
    </source>
</evidence>
<proteinExistence type="predicted"/>
<dbReference type="Gene3D" id="3.50.14.10">
    <property type="entry name" value="Replication terminator Tus, domain 1 superfamily/Replication terminator Tus"/>
    <property type="match status" value="1"/>
</dbReference>
<dbReference type="Pfam" id="PF05472">
    <property type="entry name" value="Ter"/>
    <property type="match status" value="1"/>
</dbReference>
<name>A0A377A0U3_ECOLX</name>
<keyword evidence="3" id="KW-0238">DNA-binding</keyword>
<dbReference type="EMBL" id="UGEB01000001">
    <property type="protein sequence ID" value="STK88484.1"/>
    <property type="molecule type" value="Genomic_DNA"/>
</dbReference>
<evidence type="ECO:0000313" key="5">
    <source>
        <dbReference type="Proteomes" id="UP000255543"/>
    </source>
</evidence>
<dbReference type="Proteomes" id="UP000255543">
    <property type="component" value="Unassembled WGS sequence"/>
</dbReference>
<dbReference type="AlphaFoldDB" id="A0A377A0U3"/>
<accession>A0A377A0U3</accession>
<evidence type="ECO:0000256" key="1">
    <source>
        <dbReference type="ARBA" id="ARBA00022490"/>
    </source>
</evidence>
<evidence type="ECO:0000256" key="2">
    <source>
        <dbReference type="ARBA" id="ARBA00022705"/>
    </source>
</evidence>
<dbReference type="Gene3D" id="3.30.54.10">
    <property type="match status" value="1"/>
</dbReference>
<reference evidence="4 5" key="1">
    <citation type="submission" date="2018-06" db="EMBL/GenBank/DDBJ databases">
        <authorList>
            <consortium name="Pathogen Informatics"/>
            <person name="Doyle S."/>
        </authorList>
    </citation>
    <scope>NUCLEOTIDE SEQUENCE [LARGE SCALE GENOMIC DNA]</scope>
    <source>
        <strain evidence="4 5">NCTC8179</strain>
    </source>
</reference>
<dbReference type="InterPro" id="IPR008865">
    <property type="entry name" value="DNA_replication_term_site-bd"/>
</dbReference>
<protein>
    <submittedName>
        <fullName evidence="4">DNA replication terminus site-binding protein</fullName>
    </submittedName>
</protein>
<keyword evidence="1" id="KW-0963">Cytoplasm</keyword>